<dbReference type="CDD" id="cd11586">
    <property type="entry name" value="VbhA_like"/>
    <property type="match status" value="1"/>
</dbReference>
<reference evidence="2 3" key="1">
    <citation type="submission" date="2016-10" db="EMBL/GenBank/DDBJ databases">
        <authorList>
            <person name="de Groot N.N."/>
        </authorList>
    </citation>
    <scope>NUCLEOTIDE SEQUENCE [LARGE SCALE GENOMIC DNA]</scope>
    <source>
        <strain evidence="2 3">CGMCC 4.1877</strain>
    </source>
</reference>
<evidence type="ECO:0000313" key="2">
    <source>
        <dbReference type="EMBL" id="SFM83196.1"/>
    </source>
</evidence>
<dbReference type="RefSeq" id="WP_093337916.1">
    <property type="nucleotide sequence ID" value="NZ_FOUY01000003.1"/>
</dbReference>
<gene>
    <name evidence="2" type="ORF">SAMN05216207_1003156</name>
</gene>
<dbReference type="Pfam" id="PF18495">
    <property type="entry name" value="VbhA"/>
    <property type="match status" value="1"/>
</dbReference>
<protein>
    <recommendedName>
        <fullName evidence="1">Antitoxin VbhA domain-containing protein</fullName>
    </recommendedName>
</protein>
<feature type="domain" description="Antitoxin VbhA" evidence="1">
    <location>
        <begin position="17"/>
        <end position="59"/>
    </location>
</feature>
<evidence type="ECO:0000259" key="1">
    <source>
        <dbReference type="Pfam" id="PF18495"/>
    </source>
</evidence>
<dbReference type="AlphaFoldDB" id="A0A1I4U2B7"/>
<dbReference type="EMBL" id="FOUY01000003">
    <property type="protein sequence ID" value="SFM83196.1"/>
    <property type="molecule type" value="Genomic_DNA"/>
</dbReference>
<keyword evidence="3" id="KW-1185">Reference proteome</keyword>
<dbReference type="InterPro" id="IPR043038">
    <property type="entry name" value="VbhA_sf"/>
</dbReference>
<dbReference type="InterPro" id="IPR041535">
    <property type="entry name" value="VbhA"/>
</dbReference>
<dbReference type="InterPro" id="IPR033788">
    <property type="entry name" value="VbhA-like"/>
</dbReference>
<accession>A0A1I4U2B7</accession>
<dbReference type="STRING" id="260086.SAMN05216207_1003156"/>
<evidence type="ECO:0000313" key="3">
    <source>
        <dbReference type="Proteomes" id="UP000199614"/>
    </source>
</evidence>
<sequence>MTPSAATAAAAPSWAEAVQDAVAILAVDGLHVDAEGRALLDAVAREELTPDEAVEKLLAAYR</sequence>
<dbReference type="Gene3D" id="1.10.8.1050">
    <property type="entry name" value="Antitoxin VbhA-like"/>
    <property type="match status" value="1"/>
</dbReference>
<dbReference type="Proteomes" id="UP000199614">
    <property type="component" value="Unassembled WGS sequence"/>
</dbReference>
<proteinExistence type="predicted"/>
<organism evidence="2 3">
    <name type="scientific">Pseudonocardia ammonioxydans</name>
    <dbReference type="NCBI Taxonomy" id="260086"/>
    <lineage>
        <taxon>Bacteria</taxon>
        <taxon>Bacillati</taxon>
        <taxon>Actinomycetota</taxon>
        <taxon>Actinomycetes</taxon>
        <taxon>Pseudonocardiales</taxon>
        <taxon>Pseudonocardiaceae</taxon>
        <taxon>Pseudonocardia</taxon>
    </lineage>
</organism>
<name>A0A1I4U2B7_PSUAM</name>